<dbReference type="Gene3D" id="1.25.40.10">
    <property type="entry name" value="Tetratricopeptide repeat domain"/>
    <property type="match status" value="1"/>
</dbReference>
<keyword evidence="5" id="KW-0802">TPR repeat</keyword>
<evidence type="ECO:0000256" key="6">
    <source>
        <dbReference type="ARBA" id="ARBA00023306"/>
    </source>
</evidence>
<protein>
    <submittedName>
        <fullName evidence="7">Uncharacterized protein</fullName>
    </submittedName>
</protein>
<dbReference type="GO" id="GO:0051301">
    <property type="term" value="P:cell division"/>
    <property type="evidence" value="ECO:0007669"/>
    <property type="project" value="UniProtKB-KW"/>
</dbReference>
<dbReference type="PANTHER" id="PTHR12558">
    <property type="entry name" value="CELL DIVISION CYCLE 16,23,27"/>
    <property type="match status" value="1"/>
</dbReference>
<accession>A0A9Q1JH93</accession>
<evidence type="ECO:0000256" key="3">
    <source>
        <dbReference type="ARBA" id="ARBA00022776"/>
    </source>
</evidence>
<keyword evidence="2" id="KW-0677">Repeat</keyword>
<keyword evidence="8" id="KW-1185">Reference proteome</keyword>
<dbReference type="OrthoDB" id="10006270at2759"/>
<evidence type="ECO:0000256" key="1">
    <source>
        <dbReference type="ARBA" id="ARBA00022618"/>
    </source>
</evidence>
<proteinExistence type="predicted"/>
<dbReference type="GO" id="GO:0005680">
    <property type="term" value="C:anaphase-promoting complex"/>
    <property type="evidence" value="ECO:0007669"/>
    <property type="project" value="TreeGrafter"/>
</dbReference>
<dbReference type="AlphaFoldDB" id="A0A9Q1JH93"/>
<keyword evidence="4" id="KW-0833">Ubl conjugation pathway</keyword>
<evidence type="ECO:0000313" key="7">
    <source>
        <dbReference type="EMBL" id="KAJ8422599.1"/>
    </source>
</evidence>
<dbReference type="Proteomes" id="UP001153076">
    <property type="component" value="Unassembled WGS sequence"/>
</dbReference>
<dbReference type="GO" id="GO:0045842">
    <property type="term" value="P:positive regulation of mitotic metaphase/anaphase transition"/>
    <property type="evidence" value="ECO:0007669"/>
    <property type="project" value="TreeGrafter"/>
</dbReference>
<evidence type="ECO:0000256" key="4">
    <source>
        <dbReference type="ARBA" id="ARBA00022786"/>
    </source>
</evidence>
<gene>
    <name evidence="7" type="ORF">Cgig2_022661</name>
</gene>
<dbReference type="InterPro" id="IPR011990">
    <property type="entry name" value="TPR-like_helical_dom_sf"/>
</dbReference>
<evidence type="ECO:0000256" key="5">
    <source>
        <dbReference type="ARBA" id="ARBA00022803"/>
    </source>
</evidence>
<reference evidence="7" key="1">
    <citation type="submission" date="2022-04" db="EMBL/GenBank/DDBJ databases">
        <title>Carnegiea gigantea Genome sequencing and assembly v2.</title>
        <authorList>
            <person name="Copetti D."/>
            <person name="Sanderson M.J."/>
            <person name="Burquez A."/>
            <person name="Wojciechowski M.F."/>
        </authorList>
    </citation>
    <scope>NUCLEOTIDE SEQUENCE</scope>
    <source>
        <strain evidence="7">SGP5-SGP5p</strain>
        <tissue evidence="7">Aerial part</tissue>
    </source>
</reference>
<keyword evidence="1" id="KW-0132">Cell division</keyword>
<dbReference type="PANTHER" id="PTHR12558:SF9">
    <property type="entry name" value="CELL DIVISION CYCLE PROTEIN 16 HOMOLOG"/>
    <property type="match status" value="1"/>
</dbReference>
<comment type="caution">
    <text evidence="7">The sequence shown here is derived from an EMBL/GenBank/DDBJ whole genome shotgun (WGS) entry which is preliminary data.</text>
</comment>
<keyword evidence="6" id="KW-0131">Cell cycle</keyword>
<evidence type="ECO:0000313" key="8">
    <source>
        <dbReference type="Proteomes" id="UP001153076"/>
    </source>
</evidence>
<sequence>MAPGGPRPVGPLRTSNDHEWCPTFHQLNREAGDIAFLKRKIVVIALEHLIENHMLTCEEESSLLSSLQFSREDSWVPSFYSCLVKKHDKENVIEAKIKDLENETTVDSPTGSPFTGSLRNNTDLLLCKAEYYHQCGEYQKCFELTSQLLEKDPFHLKCTLVHLAAAMELGQSNELYIMACNLVKDYPQKYNNN</sequence>
<evidence type="ECO:0000256" key="2">
    <source>
        <dbReference type="ARBA" id="ARBA00022737"/>
    </source>
</evidence>
<organism evidence="7 8">
    <name type="scientific">Carnegiea gigantea</name>
    <dbReference type="NCBI Taxonomy" id="171969"/>
    <lineage>
        <taxon>Eukaryota</taxon>
        <taxon>Viridiplantae</taxon>
        <taxon>Streptophyta</taxon>
        <taxon>Embryophyta</taxon>
        <taxon>Tracheophyta</taxon>
        <taxon>Spermatophyta</taxon>
        <taxon>Magnoliopsida</taxon>
        <taxon>eudicotyledons</taxon>
        <taxon>Gunneridae</taxon>
        <taxon>Pentapetalae</taxon>
        <taxon>Caryophyllales</taxon>
        <taxon>Cactineae</taxon>
        <taxon>Cactaceae</taxon>
        <taxon>Cactoideae</taxon>
        <taxon>Echinocereeae</taxon>
        <taxon>Carnegiea</taxon>
    </lineage>
</organism>
<dbReference type="EMBL" id="JAKOGI010002204">
    <property type="protein sequence ID" value="KAJ8422599.1"/>
    <property type="molecule type" value="Genomic_DNA"/>
</dbReference>
<name>A0A9Q1JH93_9CARY</name>
<keyword evidence="3" id="KW-0498">Mitosis</keyword>
<dbReference type="GO" id="GO:0016567">
    <property type="term" value="P:protein ubiquitination"/>
    <property type="evidence" value="ECO:0007669"/>
    <property type="project" value="TreeGrafter"/>
</dbReference>
<dbReference type="GO" id="GO:0005737">
    <property type="term" value="C:cytoplasm"/>
    <property type="evidence" value="ECO:0007669"/>
    <property type="project" value="TreeGrafter"/>
</dbReference>
<dbReference type="GO" id="GO:0031145">
    <property type="term" value="P:anaphase-promoting complex-dependent catabolic process"/>
    <property type="evidence" value="ECO:0007669"/>
    <property type="project" value="TreeGrafter"/>
</dbReference>